<evidence type="ECO:0000256" key="1">
    <source>
        <dbReference type="SAM" id="MobiDB-lite"/>
    </source>
</evidence>
<dbReference type="Pfam" id="PF14392">
    <property type="entry name" value="zf-CCHC_4"/>
    <property type="match status" value="1"/>
</dbReference>
<feature type="compositionally biased region" description="Polar residues" evidence="1">
    <location>
        <begin position="230"/>
        <end position="243"/>
    </location>
</feature>
<proteinExistence type="predicted"/>
<feature type="compositionally biased region" description="Basic and acidic residues" evidence="1">
    <location>
        <begin position="496"/>
        <end position="525"/>
    </location>
</feature>
<evidence type="ECO:0000313" key="4">
    <source>
        <dbReference type="Proteomes" id="UP000824890"/>
    </source>
</evidence>
<comment type="caution">
    <text evidence="3">The sequence shown here is derived from an EMBL/GenBank/DDBJ whole genome shotgun (WGS) entry which is preliminary data.</text>
</comment>
<feature type="compositionally biased region" description="Basic and acidic residues" evidence="1">
    <location>
        <begin position="126"/>
        <end position="155"/>
    </location>
</feature>
<dbReference type="InterPro" id="IPR025836">
    <property type="entry name" value="Zn_knuckle_CX2CX4HX4C"/>
</dbReference>
<reference evidence="3 4" key="1">
    <citation type="submission" date="2021-05" db="EMBL/GenBank/DDBJ databases">
        <title>Genome Assembly of Synthetic Allotetraploid Brassica napus Reveals Homoeologous Exchanges between Subgenomes.</title>
        <authorList>
            <person name="Davis J.T."/>
        </authorList>
    </citation>
    <scope>NUCLEOTIDE SEQUENCE [LARGE SCALE GENOMIC DNA]</scope>
    <source>
        <strain evidence="4">cv. Da-Ae</strain>
        <tissue evidence="3">Seedling</tissue>
    </source>
</reference>
<feature type="compositionally biased region" description="Basic and acidic residues" evidence="1">
    <location>
        <begin position="172"/>
        <end position="210"/>
    </location>
</feature>
<feature type="region of interest" description="Disordered" evidence="1">
    <location>
        <begin position="172"/>
        <end position="267"/>
    </location>
</feature>
<dbReference type="Proteomes" id="UP000824890">
    <property type="component" value="Unassembled WGS sequence"/>
</dbReference>
<feature type="region of interest" description="Disordered" evidence="1">
    <location>
        <begin position="456"/>
        <end position="555"/>
    </location>
</feature>
<protein>
    <recommendedName>
        <fullName evidence="2">Zinc knuckle CX2CX4HX4C domain-containing protein</fullName>
    </recommendedName>
</protein>
<dbReference type="EMBL" id="JAGKQM010000003">
    <property type="protein sequence ID" value="KAH0932729.1"/>
    <property type="molecule type" value="Genomic_DNA"/>
</dbReference>
<feature type="region of interest" description="Disordered" evidence="1">
    <location>
        <begin position="116"/>
        <end position="155"/>
    </location>
</feature>
<sequence length="555" mass="63786">MESIGGALGEVDKVDVENGRVRVQINADEPLQFERKAGYANGDVIKVSLSYEELHRYCYTCKRISHEEGTCPELAPEQREANRIARLEKKEKEELAAREAFSAPVRGLDTRARFDAQMRKSQSPEWVRKIAEPPLRRNDRRRTEQGRVTEHGDLRARISSRRDNIENNVWNRLDHNSSGKIPRDRERYHPYNRDIREDARSSKRSSENNVHRSRYGDSASSSSWRVKGSSPKNQNRHQSQSNVGRRFELSSRSNRNSPDSQRTVSEYHRYNMSDHVERRYEHQPRNAPRLEWQPVRAAERRTDIQARPVVGQENERDAVPETEEERRRRIKGKSIVGTTCEKEDNQGPMRVASGVLKISEPIPMQIPENQVYVEKGGAKSNIEKANEVLQKSSINVDLSSPGIRDKREQEIAKGKTGHGDKETTEDDQQLMSEEEINQMMDQYASVNLYMDEEMLEDDDLLDESMEEDVVIPETQEVAKQTQQEKRGEDQALGGVGKEKEKIERAGTKASEELDRSKRGPPEKQQHTITNKRRGMRSPDPKGIAASRKLASRGRM</sequence>
<feature type="domain" description="Zinc knuckle CX2CX4HX4C" evidence="2">
    <location>
        <begin position="27"/>
        <end position="72"/>
    </location>
</feature>
<evidence type="ECO:0000313" key="3">
    <source>
        <dbReference type="EMBL" id="KAH0932729.1"/>
    </source>
</evidence>
<gene>
    <name evidence="3" type="ORF">HID58_009846</name>
</gene>
<feature type="compositionally biased region" description="Acidic residues" evidence="1">
    <location>
        <begin position="456"/>
        <end position="470"/>
    </location>
</feature>
<evidence type="ECO:0000259" key="2">
    <source>
        <dbReference type="Pfam" id="PF14392"/>
    </source>
</evidence>
<feature type="compositionally biased region" description="Polar residues" evidence="1">
    <location>
        <begin position="250"/>
        <end position="264"/>
    </location>
</feature>
<keyword evidence="4" id="KW-1185">Reference proteome</keyword>
<organism evidence="3 4">
    <name type="scientific">Brassica napus</name>
    <name type="common">Rape</name>
    <dbReference type="NCBI Taxonomy" id="3708"/>
    <lineage>
        <taxon>Eukaryota</taxon>
        <taxon>Viridiplantae</taxon>
        <taxon>Streptophyta</taxon>
        <taxon>Embryophyta</taxon>
        <taxon>Tracheophyta</taxon>
        <taxon>Spermatophyta</taxon>
        <taxon>Magnoliopsida</taxon>
        <taxon>eudicotyledons</taxon>
        <taxon>Gunneridae</taxon>
        <taxon>Pentapetalae</taxon>
        <taxon>rosids</taxon>
        <taxon>malvids</taxon>
        <taxon>Brassicales</taxon>
        <taxon>Brassicaceae</taxon>
        <taxon>Brassiceae</taxon>
        <taxon>Brassica</taxon>
    </lineage>
</organism>
<accession>A0ABQ8DTS6</accession>
<name>A0ABQ8DTS6_BRANA</name>